<gene>
    <name evidence="2" type="ORF">ABT39_MTgene1159</name>
</gene>
<keyword evidence="2" id="KW-0496">Mitochondrion</keyword>
<proteinExistence type="predicted"/>
<organism evidence="2">
    <name type="scientific">Picea glauca</name>
    <name type="common">White spruce</name>
    <name type="synonym">Pinus glauca</name>
    <dbReference type="NCBI Taxonomy" id="3330"/>
    <lineage>
        <taxon>Eukaryota</taxon>
        <taxon>Viridiplantae</taxon>
        <taxon>Streptophyta</taxon>
        <taxon>Embryophyta</taxon>
        <taxon>Tracheophyta</taxon>
        <taxon>Spermatophyta</taxon>
        <taxon>Pinopsida</taxon>
        <taxon>Pinidae</taxon>
        <taxon>Conifers I</taxon>
        <taxon>Pinales</taxon>
        <taxon>Pinaceae</taxon>
        <taxon>Picea</taxon>
    </lineage>
</organism>
<geneLocation type="mitochondrion" evidence="2"/>
<evidence type="ECO:0000313" key="2">
    <source>
        <dbReference type="EMBL" id="KUM51312.1"/>
    </source>
</evidence>
<sequence length="61" mass="6930">MIAMRKLGSSAGIMYDIALFTIGMSLSITSVSYFIMSLSYKSNNRIFRYVSDMKDINECIM</sequence>
<accession>A0A101M5M9</accession>
<dbReference type="EMBL" id="LKAM01000001">
    <property type="protein sequence ID" value="KUM51312.1"/>
    <property type="molecule type" value="Genomic_DNA"/>
</dbReference>
<protein>
    <submittedName>
        <fullName evidence="2">Uncharacterized protein</fullName>
    </submittedName>
</protein>
<keyword evidence="1" id="KW-0472">Membrane</keyword>
<reference evidence="2" key="1">
    <citation type="journal article" date="2015" name="Genome Biol. Evol.">
        <title>Organellar Genomes of White Spruce (Picea glauca): Assembly and Annotation.</title>
        <authorList>
            <person name="Jackman S.D."/>
            <person name="Warren R.L."/>
            <person name="Gibb E.A."/>
            <person name="Vandervalk B.P."/>
            <person name="Mohamadi H."/>
            <person name="Chu J."/>
            <person name="Raymond A."/>
            <person name="Pleasance S."/>
            <person name="Coope R."/>
            <person name="Wildung M.R."/>
            <person name="Ritland C.E."/>
            <person name="Bousquet J."/>
            <person name="Jones S.J."/>
            <person name="Bohlmann J."/>
            <person name="Birol I."/>
        </authorList>
    </citation>
    <scope>NUCLEOTIDE SEQUENCE [LARGE SCALE GENOMIC DNA]</scope>
    <source>
        <tissue evidence="2">Flushing bud</tissue>
    </source>
</reference>
<name>A0A101M5M9_PICGL</name>
<feature type="transmembrane region" description="Helical" evidence="1">
    <location>
        <begin position="12"/>
        <end position="35"/>
    </location>
</feature>
<dbReference type="AlphaFoldDB" id="A0A101M5M9"/>
<comment type="caution">
    <text evidence="2">The sequence shown here is derived from an EMBL/GenBank/DDBJ whole genome shotgun (WGS) entry which is preliminary data.</text>
</comment>
<evidence type="ECO:0000256" key="1">
    <source>
        <dbReference type="SAM" id="Phobius"/>
    </source>
</evidence>
<keyword evidence="1" id="KW-0812">Transmembrane</keyword>
<keyword evidence="1" id="KW-1133">Transmembrane helix</keyword>